<dbReference type="EMBL" id="SLWF01000005">
    <property type="protein sequence ID" value="TCN87114.1"/>
    <property type="molecule type" value="Genomic_DNA"/>
</dbReference>
<organism evidence="2 3">
    <name type="scientific">Shewanella fodinae</name>
    <dbReference type="NCBI Taxonomy" id="552357"/>
    <lineage>
        <taxon>Bacteria</taxon>
        <taxon>Pseudomonadati</taxon>
        <taxon>Pseudomonadota</taxon>
        <taxon>Gammaproteobacteria</taxon>
        <taxon>Alteromonadales</taxon>
        <taxon>Shewanellaceae</taxon>
        <taxon>Shewanella</taxon>
    </lineage>
</organism>
<name>A0A4R2FEK3_9GAMM</name>
<reference evidence="2 3" key="1">
    <citation type="submission" date="2019-03" db="EMBL/GenBank/DDBJ databases">
        <title>Freshwater and sediment microbial communities from various areas in North America, analyzing microbe dynamics in response to fracking.</title>
        <authorList>
            <person name="Lamendella R."/>
        </authorList>
    </citation>
    <scope>NUCLEOTIDE SEQUENCE [LARGE SCALE GENOMIC DNA]</scope>
    <source>
        <strain evidence="2 3">74A</strain>
    </source>
</reference>
<protein>
    <submittedName>
        <fullName evidence="2">Uncharacterized protein</fullName>
    </submittedName>
</protein>
<keyword evidence="1" id="KW-0472">Membrane</keyword>
<keyword evidence="1" id="KW-0812">Transmembrane</keyword>
<accession>A0A4R2FEK3</accession>
<evidence type="ECO:0000313" key="2">
    <source>
        <dbReference type="EMBL" id="TCN87114.1"/>
    </source>
</evidence>
<feature type="transmembrane region" description="Helical" evidence="1">
    <location>
        <begin position="7"/>
        <end position="30"/>
    </location>
</feature>
<sequence length="41" mass="4801">MSPWFRYYWFNTSTLMSLIAAVILPILAAYESYQHDTASLQ</sequence>
<gene>
    <name evidence="2" type="ORF">EDC91_105116</name>
</gene>
<dbReference type="RefSeq" id="WP_279388864.1">
    <property type="nucleotide sequence ID" value="NZ_SLWF01000005.1"/>
</dbReference>
<comment type="caution">
    <text evidence="2">The sequence shown here is derived from an EMBL/GenBank/DDBJ whole genome shotgun (WGS) entry which is preliminary data.</text>
</comment>
<keyword evidence="1" id="KW-1133">Transmembrane helix</keyword>
<proteinExistence type="predicted"/>
<evidence type="ECO:0000256" key="1">
    <source>
        <dbReference type="SAM" id="Phobius"/>
    </source>
</evidence>
<keyword evidence="3" id="KW-1185">Reference proteome</keyword>
<evidence type="ECO:0000313" key="3">
    <source>
        <dbReference type="Proteomes" id="UP000294832"/>
    </source>
</evidence>
<dbReference type="Proteomes" id="UP000294832">
    <property type="component" value="Unassembled WGS sequence"/>
</dbReference>
<dbReference type="AlphaFoldDB" id="A0A4R2FEK3"/>